<dbReference type="InterPro" id="IPR001436">
    <property type="entry name" value="Alpha-crystallin/sHSP_animal"/>
</dbReference>
<evidence type="ECO:0000313" key="5">
    <source>
        <dbReference type="Proteomes" id="UP000678393"/>
    </source>
</evidence>
<proteinExistence type="inferred from homology"/>
<dbReference type="PROSITE" id="PS01031">
    <property type="entry name" value="SHSP"/>
    <property type="match status" value="1"/>
</dbReference>
<dbReference type="GO" id="GO:0042026">
    <property type="term" value="P:protein refolding"/>
    <property type="evidence" value="ECO:0007669"/>
    <property type="project" value="TreeGrafter"/>
</dbReference>
<dbReference type="Pfam" id="PF00011">
    <property type="entry name" value="HSP20"/>
    <property type="match status" value="1"/>
</dbReference>
<comment type="similarity">
    <text evidence="1 2">Belongs to the small heat shock protein (HSP20) family.</text>
</comment>
<dbReference type="Proteomes" id="UP000678393">
    <property type="component" value="Unassembled WGS sequence"/>
</dbReference>
<feature type="domain" description="SHSP" evidence="3">
    <location>
        <begin position="36"/>
        <end position="141"/>
    </location>
</feature>
<comment type="caution">
    <text evidence="4">The sequence shown here is derived from an EMBL/GenBank/DDBJ whole genome shotgun (WGS) entry which is preliminary data.</text>
</comment>
<dbReference type="GO" id="GO:0009408">
    <property type="term" value="P:response to heat"/>
    <property type="evidence" value="ECO:0007669"/>
    <property type="project" value="TreeGrafter"/>
</dbReference>
<dbReference type="EMBL" id="CAJHNH020002524">
    <property type="protein sequence ID" value="CAG5126985.1"/>
    <property type="molecule type" value="Genomic_DNA"/>
</dbReference>
<evidence type="ECO:0000256" key="1">
    <source>
        <dbReference type="PROSITE-ProRule" id="PRU00285"/>
    </source>
</evidence>
<dbReference type="SUPFAM" id="SSF49764">
    <property type="entry name" value="HSP20-like chaperones"/>
    <property type="match status" value="1"/>
</dbReference>
<dbReference type="CDD" id="cd06526">
    <property type="entry name" value="metazoan_ACD"/>
    <property type="match status" value="1"/>
</dbReference>
<protein>
    <recommendedName>
        <fullName evidence="3">SHSP domain-containing protein</fullName>
    </recommendedName>
</protein>
<accession>A0A8S3ZGB2</accession>
<evidence type="ECO:0000259" key="3">
    <source>
        <dbReference type="PROSITE" id="PS01031"/>
    </source>
</evidence>
<dbReference type="InterPro" id="IPR002068">
    <property type="entry name" value="A-crystallin/Hsp20_dom"/>
</dbReference>
<dbReference type="GO" id="GO:0005634">
    <property type="term" value="C:nucleus"/>
    <property type="evidence" value="ECO:0007669"/>
    <property type="project" value="TreeGrafter"/>
</dbReference>
<dbReference type="InterPro" id="IPR008978">
    <property type="entry name" value="HSP20-like_chaperone"/>
</dbReference>
<dbReference type="PRINTS" id="PR00299">
    <property type="entry name" value="ACRYSTALLIN"/>
</dbReference>
<keyword evidence="5" id="KW-1185">Reference proteome</keyword>
<evidence type="ECO:0000313" key="4">
    <source>
        <dbReference type="EMBL" id="CAG5126985.1"/>
    </source>
</evidence>
<dbReference type="GO" id="GO:0005737">
    <property type="term" value="C:cytoplasm"/>
    <property type="evidence" value="ECO:0007669"/>
    <property type="project" value="TreeGrafter"/>
</dbReference>
<dbReference type="Gene3D" id="2.60.40.790">
    <property type="match status" value="1"/>
</dbReference>
<reference evidence="4" key="1">
    <citation type="submission" date="2021-04" db="EMBL/GenBank/DDBJ databases">
        <authorList>
            <consortium name="Molecular Ecology Group"/>
        </authorList>
    </citation>
    <scope>NUCLEOTIDE SEQUENCE</scope>
</reference>
<organism evidence="4 5">
    <name type="scientific">Candidula unifasciata</name>
    <dbReference type="NCBI Taxonomy" id="100452"/>
    <lineage>
        <taxon>Eukaryota</taxon>
        <taxon>Metazoa</taxon>
        <taxon>Spiralia</taxon>
        <taxon>Lophotrochozoa</taxon>
        <taxon>Mollusca</taxon>
        <taxon>Gastropoda</taxon>
        <taxon>Heterobranchia</taxon>
        <taxon>Euthyneura</taxon>
        <taxon>Panpulmonata</taxon>
        <taxon>Eupulmonata</taxon>
        <taxon>Stylommatophora</taxon>
        <taxon>Helicina</taxon>
        <taxon>Helicoidea</taxon>
        <taxon>Geomitridae</taxon>
        <taxon>Candidula</taxon>
    </lineage>
</organism>
<dbReference type="OrthoDB" id="1431247at2759"/>
<sequence>MFAIKPRFFDDLDVVFFDHLRPSMSSTTLPAASTSALLRRRRNESEVHNTDREFRIRLELYEYKPEEIRITADKKHVTVTAKHEEREASHGFVSRKITRRYKLPDNVDPQSLKSSMNSQGVLCIRGQKKEETCREVPITVEYKSSRDW</sequence>
<name>A0A8S3ZGB2_9EUPU</name>
<dbReference type="GO" id="GO:0051082">
    <property type="term" value="F:unfolded protein binding"/>
    <property type="evidence" value="ECO:0007669"/>
    <property type="project" value="TreeGrafter"/>
</dbReference>
<dbReference type="AlphaFoldDB" id="A0A8S3ZGB2"/>
<evidence type="ECO:0000256" key="2">
    <source>
        <dbReference type="RuleBase" id="RU003616"/>
    </source>
</evidence>
<dbReference type="PANTHER" id="PTHR45640">
    <property type="entry name" value="HEAT SHOCK PROTEIN HSP-12.2-RELATED"/>
    <property type="match status" value="1"/>
</dbReference>
<dbReference type="PANTHER" id="PTHR45640:SF26">
    <property type="entry name" value="RE23625P"/>
    <property type="match status" value="1"/>
</dbReference>
<gene>
    <name evidence="4" type="ORF">CUNI_LOCUS12543</name>
</gene>